<dbReference type="InterPro" id="IPR029058">
    <property type="entry name" value="AB_hydrolase_fold"/>
</dbReference>
<dbReference type="RefSeq" id="WP_377352299.1">
    <property type="nucleotide sequence ID" value="NZ_JBHTLQ010000004.1"/>
</dbReference>
<dbReference type="PANTHER" id="PTHR42776">
    <property type="entry name" value="SERINE PEPTIDASE S9 FAMILY MEMBER"/>
    <property type="match status" value="1"/>
</dbReference>
<dbReference type="EMBL" id="JBHTLQ010000004">
    <property type="protein sequence ID" value="MFD1189441.1"/>
    <property type="molecule type" value="Genomic_DNA"/>
</dbReference>
<dbReference type="EC" id="3.4.-.-" evidence="3"/>
<gene>
    <name evidence="3" type="ORF">ACFQ27_02525</name>
</gene>
<keyword evidence="1 3" id="KW-0378">Hydrolase</keyword>
<protein>
    <submittedName>
        <fullName evidence="3">Alpha/beta hydrolase family protein</fullName>
        <ecNumber evidence="3">3.4.-.-</ecNumber>
    </submittedName>
</protein>
<name>A0ABW3SXZ1_9CAUL</name>
<organism evidence="3 4">
    <name type="scientific">Phenylobacterium conjunctum</name>
    <dbReference type="NCBI Taxonomy" id="1298959"/>
    <lineage>
        <taxon>Bacteria</taxon>
        <taxon>Pseudomonadati</taxon>
        <taxon>Pseudomonadota</taxon>
        <taxon>Alphaproteobacteria</taxon>
        <taxon>Caulobacterales</taxon>
        <taxon>Caulobacteraceae</taxon>
        <taxon>Phenylobacterium</taxon>
    </lineage>
</organism>
<keyword evidence="4" id="KW-1185">Reference proteome</keyword>
<accession>A0ABW3SXZ1</accession>
<evidence type="ECO:0000259" key="2">
    <source>
        <dbReference type="Pfam" id="PF00326"/>
    </source>
</evidence>
<dbReference type="Gene3D" id="3.40.50.1820">
    <property type="entry name" value="alpha/beta hydrolase"/>
    <property type="match status" value="1"/>
</dbReference>
<sequence>MIDLKLRGSLPESSWGAAVFRRVFSLAGVFAGLFAASATAAPIEAYGRLPAIEDVAISPDGARLGLIVTDGTERKVAVRELATGATQVLDSQGAKLRGVRWADNDHLLIQASGASSETNLYFEPGDLSHLYDYSVSSRSFRFLLRDTESAVLFSLPSVRTVDGETTLLMDHLMFGDNGARIGLWRIGLKLGFARAFKEGFPGTDGWLVGQDGQPLAETEFAAQSRRWTLKVLRNGVWDQVVSRIAPIDRPWLAGLSADGRSPLIEERSEGQAVFSQVLMDSGEVKPVGAPGPGARPVLDPRTDVLLGFVSTSAAQIDYAMASPRDQAIWRAAQAAYPGDRVEVVSWNDSHRKLVVRVDSPTTGPAYALVDFDAKTSKWIGDLYPELKAADIAPRKPFSYATRDGLQLGGFLTAAKPGAPVVVLLHDGLNERDEPGFEWMAQGLASRGYAVLQINYPGTAGLGGDLYRAGYGRWSRWKDDVADGLAAVKAAGLADGGRACVVGVGVGAYAAVTAGGVRCAAAVGGVTDPAAHLAWLSSRRSPATYRAWGRSVGAEDPAGVRIKAPAPTPVAGSAPLLLLHGTEDTVVAPEQSERLAKAFLAAGRPAEFISLKDEDHWLSRGETRKAALTALVAFLEKHNPPN</sequence>
<dbReference type="PANTHER" id="PTHR42776:SF27">
    <property type="entry name" value="DIPEPTIDYL PEPTIDASE FAMILY MEMBER 6"/>
    <property type="match status" value="1"/>
</dbReference>
<evidence type="ECO:0000256" key="1">
    <source>
        <dbReference type="ARBA" id="ARBA00022801"/>
    </source>
</evidence>
<evidence type="ECO:0000313" key="3">
    <source>
        <dbReference type="EMBL" id="MFD1189441.1"/>
    </source>
</evidence>
<feature type="domain" description="Peptidase S9 prolyl oligopeptidase catalytic" evidence="2">
    <location>
        <begin position="435"/>
        <end position="637"/>
    </location>
</feature>
<dbReference type="SUPFAM" id="SSF53474">
    <property type="entry name" value="alpha/beta-Hydrolases"/>
    <property type="match status" value="1"/>
</dbReference>
<comment type="caution">
    <text evidence="3">The sequence shown here is derived from an EMBL/GenBank/DDBJ whole genome shotgun (WGS) entry which is preliminary data.</text>
</comment>
<evidence type="ECO:0000313" key="4">
    <source>
        <dbReference type="Proteomes" id="UP001597216"/>
    </source>
</evidence>
<dbReference type="InterPro" id="IPR001375">
    <property type="entry name" value="Peptidase_S9_cat"/>
</dbReference>
<dbReference type="Proteomes" id="UP001597216">
    <property type="component" value="Unassembled WGS sequence"/>
</dbReference>
<reference evidence="4" key="1">
    <citation type="journal article" date="2019" name="Int. J. Syst. Evol. Microbiol.">
        <title>The Global Catalogue of Microorganisms (GCM) 10K type strain sequencing project: providing services to taxonomists for standard genome sequencing and annotation.</title>
        <authorList>
            <consortium name="The Broad Institute Genomics Platform"/>
            <consortium name="The Broad Institute Genome Sequencing Center for Infectious Disease"/>
            <person name="Wu L."/>
            <person name="Ma J."/>
        </authorList>
    </citation>
    <scope>NUCLEOTIDE SEQUENCE [LARGE SCALE GENOMIC DNA]</scope>
    <source>
        <strain evidence="4">CCUG 55074</strain>
    </source>
</reference>
<dbReference type="GO" id="GO:0016787">
    <property type="term" value="F:hydrolase activity"/>
    <property type="evidence" value="ECO:0007669"/>
    <property type="project" value="UniProtKB-KW"/>
</dbReference>
<dbReference type="Pfam" id="PF00326">
    <property type="entry name" value="Peptidase_S9"/>
    <property type="match status" value="1"/>
</dbReference>
<proteinExistence type="predicted"/>
<dbReference type="SUPFAM" id="SSF82171">
    <property type="entry name" value="DPP6 N-terminal domain-like"/>
    <property type="match status" value="1"/>
</dbReference>